<organism evidence="1 2">
    <name type="scientific">Periplaneta americana</name>
    <name type="common">American cockroach</name>
    <name type="synonym">Blatta americana</name>
    <dbReference type="NCBI Taxonomy" id="6978"/>
    <lineage>
        <taxon>Eukaryota</taxon>
        <taxon>Metazoa</taxon>
        <taxon>Ecdysozoa</taxon>
        <taxon>Arthropoda</taxon>
        <taxon>Hexapoda</taxon>
        <taxon>Insecta</taxon>
        <taxon>Pterygota</taxon>
        <taxon>Neoptera</taxon>
        <taxon>Polyneoptera</taxon>
        <taxon>Dictyoptera</taxon>
        <taxon>Blattodea</taxon>
        <taxon>Blattoidea</taxon>
        <taxon>Blattidae</taxon>
        <taxon>Blattinae</taxon>
        <taxon>Periplaneta</taxon>
    </lineage>
</organism>
<name>A0ABQ8S3X2_PERAM</name>
<protein>
    <submittedName>
        <fullName evidence="1">Uncharacterized protein</fullName>
    </submittedName>
</protein>
<accession>A0ABQ8S3X2</accession>
<reference evidence="1 2" key="1">
    <citation type="journal article" date="2022" name="Allergy">
        <title>Genome assembly and annotation of Periplaneta americana reveal a comprehensive cockroach allergen profile.</title>
        <authorList>
            <person name="Wang L."/>
            <person name="Xiong Q."/>
            <person name="Saelim N."/>
            <person name="Wang L."/>
            <person name="Nong W."/>
            <person name="Wan A.T."/>
            <person name="Shi M."/>
            <person name="Liu X."/>
            <person name="Cao Q."/>
            <person name="Hui J.H.L."/>
            <person name="Sookrung N."/>
            <person name="Leung T.F."/>
            <person name="Tungtrongchitr A."/>
            <person name="Tsui S.K.W."/>
        </authorList>
    </citation>
    <scope>NUCLEOTIDE SEQUENCE [LARGE SCALE GENOMIC DNA]</scope>
    <source>
        <strain evidence="1">PWHHKU_190912</strain>
    </source>
</reference>
<evidence type="ECO:0000313" key="1">
    <source>
        <dbReference type="EMBL" id="KAJ4428581.1"/>
    </source>
</evidence>
<evidence type="ECO:0000313" key="2">
    <source>
        <dbReference type="Proteomes" id="UP001148838"/>
    </source>
</evidence>
<dbReference type="EMBL" id="JAJSOF020000037">
    <property type="protein sequence ID" value="KAJ4428581.1"/>
    <property type="molecule type" value="Genomic_DNA"/>
</dbReference>
<proteinExistence type="predicted"/>
<dbReference type="Proteomes" id="UP001148838">
    <property type="component" value="Unassembled WGS sequence"/>
</dbReference>
<comment type="caution">
    <text evidence="1">The sequence shown here is derived from an EMBL/GenBank/DDBJ whole genome shotgun (WGS) entry which is preliminary data.</text>
</comment>
<gene>
    <name evidence="1" type="ORF">ANN_24625</name>
</gene>
<sequence>MVGLCEGCNELPGSLKVISDNVGEMSPGSSTESYPVFARIGLRETPGKNLNQVTCPDRDSNPGHLVSWPDALTVAPQMEIYYSFVINLDDTDMDELSGGVESEFEEEENAATGNSWSFEGVSTIINEGRERW</sequence>
<keyword evidence="2" id="KW-1185">Reference proteome</keyword>